<protein>
    <recommendedName>
        <fullName evidence="4">DUF1685 family protein</fullName>
    </recommendedName>
</protein>
<feature type="region of interest" description="Disordered" evidence="1">
    <location>
        <begin position="101"/>
        <end position="120"/>
    </location>
</feature>
<dbReference type="PANTHER" id="PTHR33785:SF12">
    <property type="entry name" value="DUF1685 FAMILY PROTEIN"/>
    <property type="match status" value="1"/>
</dbReference>
<dbReference type="Proteomes" id="UP001642487">
    <property type="component" value="Chromosome 6"/>
</dbReference>
<feature type="compositionally biased region" description="Basic and acidic residues" evidence="1">
    <location>
        <begin position="101"/>
        <end position="111"/>
    </location>
</feature>
<dbReference type="Pfam" id="PF07939">
    <property type="entry name" value="DUF1685"/>
    <property type="match status" value="1"/>
</dbReference>
<evidence type="ECO:0000256" key="1">
    <source>
        <dbReference type="SAM" id="MobiDB-lite"/>
    </source>
</evidence>
<dbReference type="InterPro" id="IPR012881">
    <property type="entry name" value="DUF1685"/>
</dbReference>
<evidence type="ECO:0008006" key="4">
    <source>
        <dbReference type="Google" id="ProtNLM"/>
    </source>
</evidence>
<reference evidence="2 3" key="1">
    <citation type="submission" date="2024-03" db="EMBL/GenBank/DDBJ databases">
        <authorList>
            <person name="Gkanogiannis A."/>
            <person name="Becerra Lopez-Lavalle L."/>
        </authorList>
    </citation>
    <scope>NUCLEOTIDE SEQUENCE [LARGE SCALE GENOMIC DNA]</scope>
</reference>
<name>A0ABP0YZ84_9ROSI</name>
<proteinExistence type="predicted"/>
<evidence type="ECO:0000313" key="3">
    <source>
        <dbReference type="Proteomes" id="UP001642487"/>
    </source>
</evidence>
<dbReference type="EMBL" id="OZ021740">
    <property type="protein sequence ID" value="CAK9323692.1"/>
    <property type="molecule type" value="Genomic_DNA"/>
</dbReference>
<sequence length="232" mass="26227">MAAEEILPLFDLFWFKRAIFAGKPLLQTSSSAPENRFQSPVRQVMKVRSQSEYLLSTKNFPPPKTSVYSIGGSMISTNQKLETILSGKVTEFSSSVEWKPAKKKLEGGNENKRRKTRGKGLSKSLSDLEFEELKGFMDLGFVFSEEDKNDSNLASIIPGLQRLGQKTGENEQETGIENGISRPYLSEAWESVEEENEKRILMKWRVPALGATEMDMKDHLKFWAHTVASTVR</sequence>
<dbReference type="PANTHER" id="PTHR33785">
    <property type="entry name" value="OS06G0550800 PROTEIN"/>
    <property type="match status" value="1"/>
</dbReference>
<keyword evidence="3" id="KW-1185">Reference proteome</keyword>
<gene>
    <name evidence="2" type="ORF">CITCOLO1_LOCUS15889</name>
</gene>
<evidence type="ECO:0000313" key="2">
    <source>
        <dbReference type="EMBL" id="CAK9323692.1"/>
    </source>
</evidence>
<accession>A0ABP0YZ84</accession>
<organism evidence="2 3">
    <name type="scientific">Citrullus colocynthis</name>
    <name type="common">colocynth</name>
    <dbReference type="NCBI Taxonomy" id="252529"/>
    <lineage>
        <taxon>Eukaryota</taxon>
        <taxon>Viridiplantae</taxon>
        <taxon>Streptophyta</taxon>
        <taxon>Embryophyta</taxon>
        <taxon>Tracheophyta</taxon>
        <taxon>Spermatophyta</taxon>
        <taxon>Magnoliopsida</taxon>
        <taxon>eudicotyledons</taxon>
        <taxon>Gunneridae</taxon>
        <taxon>Pentapetalae</taxon>
        <taxon>rosids</taxon>
        <taxon>fabids</taxon>
        <taxon>Cucurbitales</taxon>
        <taxon>Cucurbitaceae</taxon>
        <taxon>Benincaseae</taxon>
        <taxon>Citrullus</taxon>
    </lineage>
</organism>